<protein>
    <submittedName>
        <fullName evidence="3">Retrotransposon protein, putative, unclassified</fullName>
    </submittedName>
</protein>
<organism evidence="3">
    <name type="scientific">Onchocerca flexuosa</name>
    <dbReference type="NCBI Taxonomy" id="387005"/>
    <lineage>
        <taxon>Eukaryota</taxon>
        <taxon>Metazoa</taxon>
        <taxon>Ecdysozoa</taxon>
        <taxon>Nematoda</taxon>
        <taxon>Chromadorea</taxon>
        <taxon>Rhabditida</taxon>
        <taxon>Spirurina</taxon>
        <taxon>Spiruromorpha</taxon>
        <taxon>Filarioidea</taxon>
        <taxon>Onchocercidae</taxon>
        <taxon>Onchocerca</taxon>
    </lineage>
</organism>
<dbReference type="WBParaSite" id="OFLC_0000220101-mRNA-1">
    <property type="protein sequence ID" value="OFLC_0000220101-mRNA-1"/>
    <property type="gene ID" value="OFLC_0000220101"/>
</dbReference>
<proteinExistence type="predicted"/>
<accession>A0A183H3Z2</accession>
<name>A0A183H3Z2_9BILA</name>
<evidence type="ECO:0000313" key="2">
    <source>
        <dbReference type="Proteomes" id="UP000267606"/>
    </source>
</evidence>
<sequence length="145" mass="17401">MRLASSPLRPYFMKQITVRRQSTYPTKIREKSKAIWDDIVKKTDLWKTNNVEGLWGHVPIIYFKHCSCCAMIALNVFFFFSGWKGRNREFLWHAIEDRFDYEYAFAWEPFKEAKPPKLLLMRTLQKEMWAAALKLGTWFLDPQKD</sequence>
<keyword evidence="2" id="KW-1185">Reference proteome</keyword>
<evidence type="ECO:0000313" key="1">
    <source>
        <dbReference type="EMBL" id="VDO32216.1"/>
    </source>
</evidence>
<dbReference type="Proteomes" id="UP000267606">
    <property type="component" value="Unassembled WGS sequence"/>
</dbReference>
<gene>
    <name evidence="1" type="ORF">OFLC_LOCUS2202</name>
</gene>
<dbReference type="EMBL" id="UZAJ01001216">
    <property type="protein sequence ID" value="VDO32216.1"/>
    <property type="molecule type" value="Genomic_DNA"/>
</dbReference>
<dbReference type="AlphaFoldDB" id="A0A183H3Z2"/>
<evidence type="ECO:0000313" key="3">
    <source>
        <dbReference type="WBParaSite" id="OFLC_0000220101-mRNA-1"/>
    </source>
</evidence>
<reference evidence="1 2" key="2">
    <citation type="submission" date="2018-11" db="EMBL/GenBank/DDBJ databases">
        <authorList>
            <consortium name="Pathogen Informatics"/>
        </authorList>
    </citation>
    <scope>NUCLEOTIDE SEQUENCE [LARGE SCALE GENOMIC DNA]</scope>
</reference>
<reference evidence="3" key="1">
    <citation type="submission" date="2016-06" db="UniProtKB">
        <authorList>
            <consortium name="WormBaseParasite"/>
        </authorList>
    </citation>
    <scope>IDENTIFICATION</scope>
</reference>